<name>X0UB11_9ZZZZ</name>
<organism evidence="1">
    <name type="scientific">marine sediment metagenome</name>
    <dbReference type="NCBI Taxonomy" id="412755"/>
    <lineage>
        <taxon>unclassified sequences</taxon>
        <taxon>metagenomes</taxon>
        <taxon>ecological metagenomes</taxon>
    </lineage>
</organism>
<proteinExistence type="predicted"/>
<feature type="non-terminal residue" evidence="1">
    <location>
        <position position="1"/>
    </location>
</feature>
<comment type="caution">
    <text evidence="1">The sequence shown here is derived from an EMBL/GenBank/DDBJ whole genome shotgun (WGS) entry which is preliminary data.</text>
</comment>
<accession>X0UB11</accession>
<evidence type="ECO:0000313" key="1">
    <source>
        <dbReference type="EMBL" id="GAF97537.1"/>
    </source>
</evidence>
<gene>
    <name evidence="1" type="ORF">S01H1_24692</name>
</gene>
<sequence length="269" mass="29592">DAEQITYSVLTDTGGTLTTVNVTARGANSTTEVSHGDGSDVFEVLGQDTPVTWAGDMRAYGLFWEEVASRMGYEGRFNLWPEETATEQVWKMLAADVDYKFPAPTQTLTHWAPNGVAELARDITRDLFSRYAYLYGVDVTQGNGSDIYLSIAQAGPDSHHFTVPTQGQMQTVETTYGRLDAPVVNLQLLQDFASGVDPVFGYFLSERIRNARSFGLSGVPWFEGYDLEAGDVVTFQPGWSSTPISARVIEYVKGEDEQIGLTLIEVDTV</sequence>
<dbReference type="EMBL" id="BARS01014857">
    <property type="protein sequence ID" value="GAF97537.1"/>
    <property type="molecule type" value="Genomic_DNA"/>
</dbReference>
<reference evidence="1" key="1">
    <citation type="journal article" date="2014" name="Front. Microbiol.">
        <title>High frequency of phylogenetically diverse reductive dehalogenase-homologous genes in deep subseafloor sedimentary metagenomes.</title>
        <authorList>
            <person name="Kawai M."/>
            <person name="Futagami T."/>
            <person name="Toyoda A."/>
            <person name="Takaki Y."/>
            <person name="Nishi S."/>
            <person name="Hori S."/>
            <person name="Arai W."/>
            <person name="Tsubouchi T."/>
            <person name="Morono Y."/>
            <person name="Uchiyama I."/>
            <person name="Ito T."/>
            <person name="Fujiyama A."/>
            <person name="Inagaki F."/>
            <person name="Takami H."/>
        </authorList>
    </citation>
    <scope>NUCLEOTIDE SEQUENCE</scope>
    <source>
        <strain evidence="1">Expedition CK06-06</strain>
    </source>
</reference>
<dbReference type="AlphaFoldDB" id="X0UB11"/>
<protein>
    <submittedName>
        <fullName evidence="1">Uncharacterized protein</fullName>
    </submittedName>
</protein>